<evidence type="ECO:0000313" key="1">
    <source>
        <dbReference type="EMBL" id="PKC50582.1"/>
    </source>
</evidence>
<dbReference type="VEuPathDB" id="FungiDB:RhiirA1_485917"/>
<proteinExistence type="predicted"/>
<reference evidence="1 2" key="2">
    <citation type="submission" date="2017-10" db="EMBL/GenBank/DDBJ databases">
        <title>Genome analyses suggest a sexual origin of heterokaryosis in a supposedly ancient asexual fungus.</title>
        <authorList>
            <person name="Corradi N."/>
            <person name="Sedzielewska K."/>
            <person name="Noel J."/>
            <person name="Charron P."/>
            <person name="Farinelli L."/>
            <person name="Marton T."/>
            <person name="Kruger M."/>
            <person name="Pelin A."/>
            <person name="Brachmann A."/>
            <person name="Corradi N."/>
        </authorList>
    </citation>
    <scope>NUCLEOTIDE SEQUENCE [LARGE SCALE GENOMIC DNA]</scope>
    <source>
        <strain evidence="1 2">A1</strain>
    </source>
</reference>
<evidence type="ECO:0000313" key="2">
    <source>
        <dbReference type="Proteomes" id="UP000232688"/>
    </source>
</evidence>
<organism evidence="1 2">
    <name type="scientific">Rhizophagus irregularis</name>
    <dbReference type="NCBI Taxonomy" id="588596"/>
    <lineage>
        <taxon>Eukaryota</taxon>
        <taxon>Fungi</taxon>
        <taxon>Fungi incertae sedis</taxon>
        <taxon>Mucoromycota</taxon>
        <taxon>Glomeromycotina</taxon>
        <taxon>Glomeromycetes</taxon>
        <taxon>Glomerales</taxon>
        <taxon>Glomeraceae</taxon>
        <taxon>Rhizophagus</taxon>
    </lineage>
</organism>
<gene>
    <name evidence="1" type="ORF">RhiirA1_485917</name>
</gene>
<dbReference type="Proteomes" id="UP000232688">
    <property type="component" value="Unassembled WGS sequence"/>
</dbReference>
<reference evidence="1 2" key="1">
    <citation type="submission" date="2017-10" db="EMBL/GenBank/DDBJ databases">
        <title>Extensive intraspecific genome diversity in a model arbuscular mycorrhizal fungus.</title>
        <authorList>
            <person name="Chen E.C.H."/>
            <person name="Morin E."/>
            <person name="Baudet D."/>
            <person name="Noel J."/>
            <person name="Ndikumana S."/>
            <person name="Charron P."/>
            <person name="St-Onge C."/>
            <person name="Giorgi J."/>
            <person name="Grigoriev I.V."/>
            <person name="Roux C."/>
            <person name="Martin F.M."/>
            <person name="Corradi N."/>
        </authorList>
    </citation>
    <scope>NUCLEOTIDE SEQUENCE [LARGE SCALE GENOMIC DNA]</scope>
    <source>
        <strain evidence="1 2">A1</strain>
    </source>
</reference>
<accession>A0A2N0QHS0</accession>
<dbReference type="AlphaFoldDB" id="A0A2N0QHS0"/>
<comment type="caution">
    <text evidence="1">The sequence shown here is derived from an EMBL/GenBank/DDBJ whole genome shotgun (WGS) entry which is preliminary data.</text>
</comment>
<name>A0A2N0QHS0_9GLOM</name>
<evidence type="ECO:0008006" key="3">
    <source>
        <dbReference type="Google" id="ProtNLM"/>
    </source>
</evidence>
<dbReference type="EMBL" id="LLXH01009587">
    <property type="protein sequence ID" value="PKC50582.1"/>
    <property type="molecule type" value="Genomic_DNA"/>
</dbReference>
<sequence>MTLLGCFTTAATIPHQYINEEVRQQLFTVSIILGSIHLILETRQFFYDITKWFYNFWNIFDIIAYSI</sequence>
<protein>
    <recommendedName>
        <fullName evidence="3">Ion transport domain-containing protein</fullName>
    </recommendedName>
</protein>